<dbReference type="RefSeq" id="WP_201846925.1">
    <property type="nucleotide sequence ID" value="NZ_JABBYC010000015.1"/>
</dbReference>
<dbReference type="InterPro" id="IPR015955">
    <property type="entry name" value="Lactate_DH/Glyco_Ohase_4_C"/>
</dbReference>
<accession>A0ABS1LKE3</accession>
<dbReference type="InterPro" id="IPR036291">
    <property type="entry name" value="NAD(P)-bd_dom_sf"/>
</dbReference>
<evidence type="ECO:0000256" key="2">
    <source>
        <dbReference type="SAM" id="MobiDB-lite"/>
    </source>
</evidence>
<dbReference type="Pfam" id="PF00056">
    <property type="entry name" value="Ldh_1_N"/>
    <property type="match status" value="1"/>
</dbReference>
<evidence type="ECO:0000259" key="3">
    <source>
        <dbReference type="Pfam" id="PF00056"/>
    </source>
</evidence>
<sequence>MDVSVVGATGDIGRQICTQLIAGGLLTHTSRLQLVGRADGSSAATVHGLRADLIDAFDERTPLLDVALAPQDVVADVVVLAAGRTAPAEVGANTDRTALAEGNRAVFEQYADALAAHGSGREVVIVVSNPVELGVAVLAERLGRHRVIGMGAWLDSLRFQREIALSLGVRRHRVEGYVGGQHGEKAVPLWSTVRIAGLSRSERAAAVARLRQERTLGTFFDEVADARRQLETASADHVGEAFTLVDSFPPDVRTVTRSFMTHTSGAKTATGTAAATVDLVETLLDGRQIVVAGQVALSQEVLGDDGEPLPGRVLGVPVILGPDGWTRVILDPLPDDEARALAESGRAIDRMLDALDIPDTRVAARRVAARRDGGAGRERSAPTGEGRAGDPPARYDVEVEVTDASDPGVVATLTGVFADRGVVVDAVATNPRGSVGISFRASERLARSLVRTLERLAMARKVVAHRAES</sequence>
<dbReference type="InterPro" id="IPR022383">
    <property type="entry name" value="Lactate/malate_DH_C"/>
</dbReference>
<evidence type="ECO:0000256" key="1">
    <source>
        <dbReference type="ARBA" id="ARBA00006054"/>
    </source>
</evidence>
<dbReference type="Pfam" id="PF02866">
    <property type="entry name" value="Ldh_1_C"/>
    <property type="match status" value="1"/>
</dbReference>
<dbReference type="CDD" id="cd04868">
    <property type="entry name" value="ACT_AK-like"/>
    <property type="match status" value="1"/>
</dbReference>
<feature type="compositionally biased region" description="Basic and acidic residues" evidence="2">
    <location>
        <begin position="369"/>
        <end position="380"/>
    </location>
</feature>
<dbReference type="EMBL" id="JABBYC010000015">
    <property type="protein sequence ID" value="MBL0886692.1"/>
    <property type="molecule type" value="Genomic_DNA"/>
</dbReference>
<gene>
    <name evidence="5" type="ORF">HGK34_10480</name>
</gene>
<proteinExistence type="inferred from homology"/>
<evidence type="ECO:0000313" key="6">
    <source>
        <dbReference type="Proteomes" id="UP000675409"/>
    </source>
</evidence>
<evidence type="ECO:0000313" key="5">
    <source>
        <dbReference type="EMBL" id="MBL0886692.1"/>
    </source>
</evidence>
<feature type="domain" description="Lactate/malate dehydrogenase C-terminal" evidence="4">
    <location>
        <begin position="154"/>
        <end position="226"/>
    </location>
</feature>
<dbReference type="InterPro" id="IPR001236">
    <property type="entry name" value="Lactate/malate_DH_N"/>
</dbReference>
<name>A0ABS1LKE3_9MICO</name>
<organism evidence="5 6">
    <name type="scientific">Myceligenerans indicum</name>
    <dbReference type="NCBI Taxonomy" id="2593663"/>
    <lineage>
        <taxon>Bacteria</taxon>
        <taxon>Bacillati</taxon>
        <taxon>Actinomycetota</taxon>
        <taxon>Actinomycetes</taxon>
        <taxon>Micrococcales</taxon>
        <taxon>Promicromonosporaceae</taxon>
        <taxon>Myceligenerans</taxon>
    </lineage>
</organism>
<dbReference type="SUPFAM" id="SSF51735">
    <property type="entry name" value="NAD(P)-binding Rossmann-fold domains"/>
    <property type="match status" value="1"/>
</dbReference>
<dbReference type="Proteomes" id="UP000675409">
    <property type="component" value="Unassembled WGS sequence"/>
</dbReference>
<dbReference type="PANTHER" id="PTHR43128">
    <property type="entry name" value="L-2-HYDROXYCARBOXYLATE DEHYDROGENASE (NAD(P)(+))"/>
    <property type="match status" value="1"/>
</dbReference>
<reference evidence="5 6" key="1">
    <citation type="journal article" date="2021" name="Arch. Microbiol.">
        <title>Myceligenerans indicum sp. nov., an actinobacterium isolated from mangrove sediment of Sundarbans, India.</title>
        <authorList>
            <person name="Asha K."/>
            <person name="Bhadury P."/>
        </authorList>
    </citation>
    <scope>NUCLEOTIDE SEQUENCE [LARGE SCALE GENOMIC DNA]</scope>
    <source>
        <strain evidence="5 6">I2</strain>
    </source>
</reference>
<dbReference type="Gene3D" id="3.90.110.10">
    <property type="entry name" value="Lactate dehydrogenase/glycoside hydrolase, family 4, C-terminal"/>
    <property type="match status" value="1"/>
</dbReference>
<dbReference type="PANTHER" id="PTHR43128:SF16">
    <property type="entry name" value="L-LACTATE DEHYDROGENASE"/>
    <property type="match status" value="1"/>
</dbReference>
<comment type="similarity">
    <text evidence="1">Belongs to the LDH/MDH superfamily. LDH family.</text>
</comment>
<protein>
    <submittedName>
        <fullName evidence="5">Lactate dehydrogenase</fullName>
    </submittedName>
</protein>
<evidence type="ECO:0000259" key="4">
    <source>
        <dbReference type="Pfam" id="PF02866"/>
    </source>
</evidence>
<keyword evidence="6" id="KW-1185">Reference proteome</keyword>
<dbReference type="SUPFAM" id="SSF56327">
    <property type="entry name" value="LDH C-terminal domain-like"/>
    <property type="match status" value="1"/>
</dbReference>
<feature type="region of interest" description="Disordered" evidence="2">
    <location>
        <begin position="368"/>
        <end position="393"/>
    </location>
</feature>
<comment type="caution">
    <text evidence="5">The sequence shown here is derived from an EMBL/GenBank/DDBJ whole genome shotgun (WGS) entry which is preliminary data.</text>
</comment>
<dbReference type="Gene3D" id="3.40.50.720">
    <property type="entry name" value="NAD(P)-binding Rossmann-like Domain"/>
    <property type="match status" value="1"/>
</dbReference>
<feature type="domain" description="Lactate/malate dehydrogenase N-terminal" evidence="3">
    <location>
        <begin position="2"/>
        <end position="140"/>
    </location>
</feature>